<dbReference type="KEGG" id="spar:SPRG_18838"/>
<dbReference type="Pfam" id="PF11380">
    <property type="entry name" value="Stealth_CR2"/>
    <property type="match status" value="1"/>
</dbReference>
<feature type="region of interest" description="Disordered" evidence="3">
    <location>
        <begin position="1"/>
        <end position="28"/>
    </location>
</feature>
<feature type="compositionally biased region" description="Low complexity" evidence="3">
    <location>
        <begin position="1"/>
        <end position="17"/>
    </location>
</feature>
<dbReference type="InterPro" id="IPR031358">
    <property type="entry name" value="Stealth_CR1"/>
</dbReference>
<dbReference type="EMBL" id="KK583189">
    <property type="protein sequence ID" value="KDO35678.1"/>
    <property type="molecule type" value="Genomic_DNA"/>
</dbReference>
<keyword evidence="8" id="KW-1185">Reference proteome</keyword>
<keyword evidence="4" id="KW-0812">Transmembrane</keyword>
<dbReference type="InterPro" id="IPR047141">
    <property type="entry name" value="Stealth"/>
</dbReference>
<keyword evidence="4" id="KW-1133">Transmembrane helix</keyword>
<sequence length="211" mass="23369">MRGPAGARATRAALEGAPTKQLQRRRLPSRASHELRLLLITAAVATAVAFAIDTFGGPYDNIGNIDTSGVAYAAYGPIDAVYTWVNGSDATWQQSKSHWLQHWRGRNATKDLASAENRFRDNDELRYSIRSLETYAPWIRRIFLVTDGQVPRWLDLSHPRITVVPHADIFPNASHLPSFASPAIESHLDNIPGLADNCPRLRSTALVMLCT</sequence>
<evidence type="ECO:0000256" key="3">
    <source>
        <dbReference type="SAM" id="MobiDB-lite"/>
    </source>
</evidence>
<dbReference type="InterPro" id="IPR021520">
    <property type="entry name" value="Stealth_CR2"/>
</dbReference>
<protein>
    <recommendedName>
        <fullName evidence="9">Stealth protein CR2 conserved region 2 domain-containing protein</fullName>
    </recommendedName>
</protein>
<proteinExistence type="inferred from homology"/>
<dbReference type="Proteomes" id="UP000030745">
    <property type="component" value="Unassembled WGS sequence"/>
</dbReference>
<keyword evidence="2" id="KW-0808">Transferase</keyword>
<evidence type="ECO:0000259" key="5">
    <source>
        <dbReference type="Pfam" id="PF11380"/>
    </source>
</evidence>
<dbReference type="STRING" id="695850.A0A067CYZ5"/>
<name>A0A067CYZ5_SAPPC</name>
<feature type="transmembrane region" description="Helical" evidence="4">
    <location>
        <begin position="35"/>
        <end position="52"/>
    </location>
</feature>
<keyword evidence="4" id="KW-0472">Membrane</keyword>
<dbReference type="GeneID" id="24140334"/>
<accession>A0A067CYZ5</accession>
<reference evidence="7 8" key="1">
    <citation type="journal article" date="2013" name="PLoS Genet.">
        <title>Distinctive expansion of potential virulence genes in the genome of the oomycete fish pathogen Saprolegnia parasitica.</title>
        <authorList>
            <person name="Jiang R.H."/>
            <person name="de Bruijn I."/>
            <person name="Haas B.J."/>
            <person name="Belmonte R."/>
            <person name="Lobach L."/>
            <person name="Christie J."/>
            <person name="van den Ackerveken G."/>
            <person name="Bottin A."/>
            <person name="Bulone V."/>
            <person name="Diaz-Moreno S.M."/>
            <person name="Dumas B."/>
            <person name="Fan L."/>
            <person name="Gaulin E."/>
            <person name="Govers F."/>
            <person name="Grenville-Briggs L.J."/>
            <person name="Horner N.R."/>
            <person name="Levin J.Z."/>
            <person name="Mammella M."/>
            <person name="Meijer H.J."/>
            <person name="Morris P."/>
            <person name="Nusbaum C."/>
            <person name="Oome S."/>
            <person name="Phillips A.J."/>
            <person name="van Rooyen D."/>
            <person name="Rzeszutek E."/>
            <person name="Saraiva M."/>
            <person name="Secombes C.J."/>
            <person name="Seidl M.F."/>
            <person name="Snel B."/>
            <person name="Stassen J.H."/>
            <person name="Sykes S."/>
            <person name="Tripathy S."/>
            <person name="van den Berg H."/>
            <person name="Vega-Arreguin J.C."/>
            <person name="Wawra S."/>
            <person name="Young S.K."/>
            <person name="Zeng Q."/>
            <person name="Dieguez-Uribeondo J."/>
            <person name="Russ C."/>
            <person name="Tyler B.M."/>
            <person name="van West P."/>
        </authorList>
    </citation>
    <scope>NUCLEOTIDE SEQUENCE [LARGE SCALE GENOMIC DNA]</scope>
    <source>
        <strain evidence="7 8">CBS 223.65</strain>
    </source>
</reference>
<dbReference type="VEuPathDB" id="FungiDB:SPRG_18838"/>
<dbReference type="GO" id="GO:0016772">
    <property type="term" value="F:transferase activity, transferring phosphorus-containing groups"/>
    <property type="evidence" value="ECO:0007669"/>
    <property type="project" value="InterPro"/>
</dbReference>
<dbReference type="OMA" id="VNAPWIR"/>
<evidence type="ECO:0000259" key="6">
    <source>
        <dbReference type="Pfam" id="PF17101"/>
    </source>
</evidence>
<feature type="domain" description="Stealth protein CR1 conserved region 1" evidence="6">
    <location>
        <begin position="77"/>
        <end position="97"/>
    </location>
</feature>
<dbReference type="RefSeq" id="XP_012194054.1">
    <property type="nucleotide sequence ID" value="XM_012338664.1"/>
</dbReference>
<evidence type="ECO:0000313" key="8">
    <source>
        <dbReference type="Proteomes" id="UP000030745"/>
    </source>
</evidence>
<feature type="domain" description="Stealth protein CR2 conserved region 2" evidence="5">
    <location>
        <begin position="118"/>
        <end position="197"/>
    </location>
</feature>
<dbReference type="AlphaFoldDB" id="A0A067CYZ5"/>
<organism evidence="7 8">
    <name type="scientific">Saprolegnia parasitica (strain CBS 223.65)</name>
    <dbReference type="NCBI Taxonomy" id="695850"/>
    <lineage>
        <taxon>Eukaryota</taxon>
        <taxon>Sar</taxon>
        <taxon>Stramenopiles</taxon>
        <taxon>Oomycota</taxon>
        <taxon>Saprolegniomycetes</taxon>
        <taxon>Saprolegniales</taxon>
        <taxon>Saprolegniaceae</taxon>
        <taxon>Saprolegnia</taxon>
    </lineage>
</organism>
<dbReference type="PANTHER" id="PTHR24045:SF0">
    <property type="entry name" value="N-ACETYLGLUCOSAMINE-1-PHOSPHOTRANSFERASE SUBUNITS ALPHA_BETA"/>
    <property type="match status" value="1"/>
</dbReference>
<evidence type="ECO:0008006" key="9">
    <source>
        <dbReference type="Google" id="ProtNLM"/>
    </source>
</evidence>
<comment type="similarity">
    <text evidence="1">Belongs to the stealth family.</text>
</comment>
<dbReference type="GO" id="GO:0005794">
    <property type="term" value="C:Golgi apparatus"/>
    <property type="evidence" value="ECO:0007669"/>
    <property type="project" value="TreeGrafter"/>
</dbReference>
<evidence type="ECO:0000256" key="2">
    <source>
        <dbReference type="ARBA" id="ARBA00022679"/>
    </source>
</evidence>
<dbReference type="OrthoDB" id="69128at2759"/>
<dbReference type="Pfam" id="PF17101">
    <property type="entry name" value="Stealth_CR1"/>
    <property type="match status" value="1"/>
</dbReference>
<gene>
    <name evidence="7" type="ORF">SPRG_18838</name>
</gene>
<dbReference type="PANTHER" id="PTHR24045">
    <property type="match status" value="1"/>
</dbReference>
<evidence type="ECO:0000256" key="4">
    <source>
        <dbReference type="SAM" id="Phobius"/>
    </source>
</evidence>
<evidence type="ECO:0000256" key="1">
    <source>
        <dbReference type="ARBA" id="ARBA00007583"/>
    </source>
</evidence>
<evidence type="ECO:0000313" key="7">
    <source>
        <dbReference type="EMBL" id="KDO35678.1"/>
    </source>
</evidence>